<organism evidence="2 3">
    <name type="scientific">Aegilops tauschii subsp. strangulata</name>
    <name type="common">Goatgrass</name>
    <dbReference type="NCBI Taxonomy" id="200361"/>
    <lineage>
        <taxon>Eukaryota</taxon>
        <taxon>Viridiplantae</taxon>
        <taxon>Streptophyta</taxon>
        <taxon>Embryophyta</taxon>
        <taxon>Tracheophyta</taxon>
        <taxon>Spermatophyta</taxon>
        <taxon>Magnoliopsida</taxon>
        <taxon>Liliopsida</taxon>
        <taxon>Poales</taxon>
        <taxon>Poaceae</taxon>
        <taxon>BOP clade</taxon>
        <taxon>Pooideae</taxon>
        <taxon>Triticodae</taxon>
        <taxon>Triticeae</taxon>
        <taxon>Triticinae</taxon>
        <taxon>Aegilops</taxon>
    </lineage>
</organism>
<dbReference type="STRING" id="200361.A0A453S0K4"/>
<dbReference type="GO" id="GO:0003676">
    <property type="term" value="F:nucleic acid binding"/>
    <property type="evidence" value="ECO:0007669"/>
    <property type="project" value="InterPro"/>
</dbReference>
<feature type="region of interest" description="Disordered" evidence="1">
    <location>
        <begin position="126"/>
        <end position="152"/>
    </location>
</feature>
<dbReference type="EnsemblPlants" id="AET7Gv20781600.3">
    <property type="protein sequence ID" value="AET7Gv20781600.3"/>
    <property type="gene ID" value="AET7Gv20781600"/>
</dbReference>
<keyword evidence="3" id="KW-1185">Reference proteome</keyword>
<dbReference type="Proteomes" id="UP000015105">
    <property type="component" value="Chromosome 7D"/>
</dbReference>
<evidence type="ECO:0000256" key="1">
    <source>
        <dbReference type="SAM" id="MobiDB-lite"/>
    </source>
</evidence>
<dbReference type="AlphaFoldDB" id="A0A453S0K4"/>
<reference evidence="2" key="3">
    <citation type="journal article" date="2017" name="Nature">
        <title>Genome sequence of the progenitor of the wheat D genome Aegilops tauschii.</title>
        <authorList>
            <person name="Luo M.C."/>
            <person name="Gu Y.Q."/>
            <person name="Puiu D."/>
            <person name="Wang H."/>
            <person name="Twardziok S.O."/>
            <person name="Deal K.R."/>
            <person name="Huo N."/>
            <person name="Zhu T."/>
            <person name="Wang L."/>
            <person name="Wang Y."/>
            <person name="McGuire P.E."/>
            <person name="Liu S."/>
            <person name="Long H."/>
            <person name="Ramasamy R.K."/>
            <person name="Rodriguez J.C."/>
            <person name="Van S.L."/>
            <person name="Yuan L."/>
            <person name="Wang Z."/>
            <person name="Xia Z."/>
            <person name="Xiao L."/>
            <person name="Anderson O.D."/>
            <person name="Ouyang S."/>
            <person name="Liang Y."/>
            <person name="Zimin A.V."/>
            <person name="Pertea G."/>
            <person name="Qi P."/>
            <person name="Bennetzen J.L."/>
            <person name="Dai X."/>
            <person name="Dawson M.W."/>
            <person name="Muller H.G."/>
            <person name="Kugler K."/>
            <person name="Rivarola-Duarte L."/>
            <person name="Spannagl M."/>
            <person name="Mayer K.F.X."/>
            <person name="Lu F.H."/>
            <person name="Bevan M.W."/>
            <person name="Leroy P."/>
            <person name="Li P."/>
            <person name="You F.M."/>
            <person name="Sun Q."/>
            <person name="Liu Z."/>
            <person name="Lyons E."/>
            <person name="Wicker T."/>
            <person name="Salzberg S.L."/>
            <person name="Devos K.M."/>
            <person name="Dvorak J."/>
        </authorList>
    </citation>
    <scope>NUCLEOTIDE SEQUENCE [LARGE SCALE GENOMIC DNA]</scope>
    <source>
        <strain evidence="2">cv. AL8/78</strain>
    </source>
</reference>
<dbReference type="Gramene" id="AET7Gv20781600.3">
    <property type="protein sequence ID" value="AET7Gv20781600.3"/>
    <property type="gene ID" value="AET7Gv20781600"/>
</dbReference>
<dbReference type="InterPro" id="IPR036397">
    <property type="entry name" value="RNaseH_sf"/>
</dbReference>
<reference evidence="2" key="4">
    <citation type="submission" date="2019-03" db="UniProtKB">
        <authorList>
            <consortium name="EnsemblPlants"/>
        </authorList>
    </citation>
    <scope>IDENTIFICATION</scope>
</reference>
<reference evidence="3" key="1">
    <citation type="journal article" date="2014" name="Science">
        <title>Ancient hybridizations among the ancestral genomes of bread wheat.</title>
        <authorList>
            <consortium name="International Wheat Genome Sequencing Consortium,"/>
            <person name="Marcussen T."/>
            <person name="Sandve S.R."/>
            <person name="Heier L."/>
            <person name="Spannagl M."/>
            <person name="Pfeifer M."/>
            <person name="Jakobsen K.S."/>
            <person name="Wulff B.B."/>
            <person name="Steuernagel B."/>
            <person name="Mayer K.F."/>
            <person name="Olsen O.A."/>
        </authorList>
    </citation>
    <scope>NUCLEOTIDE SEQUENCE [LARGE SCALE GENOMIC DNA]</scope>
    <source>
        <strain evidence="3">cv. AL8/78</strain>
    </source>
</reference>
<dbReference type="InterPro" id="IPR012337">
    <property type="entry name" value="RNaseH-like_sf"/>
</dbReference>
<evidence type="ECO:0000313" key="2">
    <source>
        <dbReference type="EnsemblPlants" id="AET7Gv20781600.3"/>
    </source>
</evidence>
<reference evidence="2" key="5">
    <citation type="journal article" date="2021" name="G3 (Bethesda)">
        <title>Aegilops tauschii genome assembly Aet v5.0 features greater sequence contiguity and improved annotation.</title>
        <authorList>
            <person name="Wang L."/>
            <person name="Zhu T."/>
            <person name="Rodriguez J.C."/>
            <person name="Deal K.R."/>
            <person name="Dubcovsky J."/>
            <person name="McGuire P.E."/>
            <person name="Lux T."/>
            <person name="Spannagl M."/>
            <person name="Mayer K.F.X."/>
            <person name="Baldrich P."/>
            <person name="Meyers B.C."/>
            <person name="Huo N."/>
            <person name="Gu Y.Q."/>
            <person name="Zhou H."/>
            <person name="Devos K.M."/>
            <person name="Bennetzen J.L."/>
            <person name="Unver T."/>
            <person name="Budak H."/>
            <person name="Gulick P.J."/>
            <person name="Galiba G."/>
            <person name="Kalapos B."/>
            <person name="Nelson D.R."/>
            <person name="Li P."/>
            <person name="You F.M."/>
            <person name="Luo M.C."/>
            <person name="Dvorak J."/>
        </authorList>
    </citation>
    <scope>NUCLEOTIDE SEQUENCE [LARGE SCALE GENOMIC DNA]</scope>
    <source>
        <strain evidence="2">cv. AL8/78</strain>
    </source>
</reference>
<proteinExistence type="predicted"/>
<evidence type="ECO:0008006" key="4">
    <source>
        <dbReference type="Google" id="ProtNLM"/>
    </source>
</evidence>
<reference evidence="3" key="2">
    <citation type="journal article" date="2017" name="Nat. Plants">
        <title>The Aegilops tauschii genome reveals multiple impacts of transposons.</title>
        <authorList>
            <person name="Zhao G."/>
            <person name="Zou C."/>
            <person name="Li K."/>
            <person name="Wang K."/>
            <person name="Li T."/>
            <person name="Gao L."/>
            <person name="Zhang X."/>
            <person name="Wang H."/>
            <person name="Yang Z."/>
            <person name="Liu X."/>
            <person name="Jiang W."/>
            <person name="Mao L."/>
            <person name="Kong X."/>
            <person name="Jiao Y."/>
            <person name="Jia J."/>
        </authorList>
    </citation>
    <scope>NUCLEOTIDE SEQUENCE [LARGE SCALE GENOMIC DNA]</scope>
    <source>
        <strain evidence="3">cv. AL8/78</strain>
    </source>
</reference>
<dbReference type="Gene3D" id="3.30.420.10">
    <property type="entry name" value="Ribonuclease H-like superfamily/Ribonuclease H"/>
    <property type="match status" value="1"/>
</dbReference>
<name>A0A453S0K4_AEGTS</name>
<protein>
    <recommendedName>
        <fullName evidence="4">Integrase catalytic domain-containing protein</fullName>
    </recommendedName>
</protein>
<dbReference type="SUPFAM" id="SSF53098">
    <property type="entry name" value="Ribonuclease H-like"/>
    <property type="match status" value="1"/>
</dbReference>
<evidence type="ECO:0000313" key="3">
    <source>
        <dbReference type="Proteomes" id="UP000015105"/>
    </source>
</evidence>
<accession>A0A453S0K4</accession>
<sequence>METYLRCMTTDQPKKWSSWLSLAEFWYNTTYHTALKMSPFQALYGFAPPLISELAIPGPEDEDAQSSMRRCLARFGRWPADGGPACCCWPAAVDLSNRCSPAACPCDVADAGCPCPVDLPVLDAASRPKSQRRRAGSPDLPAHMVSRRQPMC</sequence>